<gene>
    <name evidence="3" type="ORF">LLY24_11500</name>
</gene>
<accession>A0ABT2EH47</accession>
<keyword evidence="1" id="KW-1133">Transmembrane helix</keyword>
<dbReference type="InterPro" id="IPR009936">
    <property type="entry name" value="DUF1468"/>
</dbReference>
<dbReference type="InterPro" id="IPR042100">
    <property type="entry name" value="Bug_dom1"/>
</dbReference>
<evidence type="ECO:0000313" key="4">
    <source>
        <dbReference type="Proteomes" id="UP001165542"/>
    </source>
</evidence>
<keyword evidence="4" id="KW-1185">Reference proteome</keyword>
<proteinExistence type="predicted"/>
<feature type="transmembrane region" description="Helical" evidence="1">
    <location>
        <begin position="338"/>
        <end position="355"/>
    </location>
</feature>
<dbReference type="RefSeq" id="WP_259036445.1">
    <property type="nucleotide sequence ID" value="NZ_JAJISC010000005.1"/>
</dbReference>
<evidence type="ECO:0000313" key="3">
    <source>
        <dbReference type="EMBL" id="MCS2609937.1"/>
    </source>
</evidence>
<feature type="transmembrane region" description="Helical" evidence="1">
    <location>
        <begin position="12"/>
        <end position="34"/>
    </location>
</feature>
<sequence length="420" mass="45920">MKYQTLRYRLKTIEFWTLVLLLLAGSFFLIQALSMPLEMRRTIGPGFIPTIVLVVLLTCTLVALTKLLFDQRHKVFANFSEGSEDDTTFKVLIQALDAQPGPRMTLSSHTGLGHFSALSVTKRSHPDTSLLAASSRATQTNAELAAQEHLQGFAPLSLLYFDAFILAVRSEAANTPRETLSIGYDELLEDTVFLEKLRGTNGCIPEAKHWQAMNMKALHSALTEGRVDAALAARSELEEFLQTGVITVEKTFDGNDAEDGGLIYGEWAALFTPMHQGEGVRQAHAGRLRDAAQASTFTAQLKHVQVPWLNTDGEEAQKLLQALATQGRQGVTVKARPAHGRAYAIPITLAAIALFPFLMNIVGFITTSILVSSLIMALLRAELSLAGLLRVVAINAAIAVSTYMLFYHVFSIPLPLGSVW</sequence>
<name>A0ABT2EH47_9GAMM</name>
<dbReference type="Pfam" id="PF07331">
    <property type="entry name" value="TctB"/>
    <property type="match status" value="1"/>
</dbReference>
<dbReference type="Gene3D" id="3.40.190.150">
    <property type="entry name" value="Bordetella uptake gene, domain 1"/>
    <property type="match status" value="1"/>
</dbReference>
<feature type="domain" description="DUF1468" evidence="2">
    <location>
        <begin position="339"/>
        <end position="415"/>
    </location>
</feature>
<evidence type="ECO:0000256" key="1">
    <source>
        <dbReference type="SAM" id="Phobius"/>
    </source>
</evidence>
<organism evidence="3 4">
    <name type="scientific">Halomonas dongshanensis</name>
    <dbReference type="NCBI Taxonomy" id="2890835"/>
    <lineage>
        <taxon>Bacteria</taxon>
        <taxon>Pseudomonadati</taxon>
        <taxon>Pseudomonadota</taxon>
        <taxon>Gammaproteobacteria</taxon>
        <taxon>Oceanospirillales</taxon>
        <taxon>Halomonadaceae</taxon>
        <taxon>Halomonas</taxon>
    </lineage>
</organism>
<keyword evidence="1" id="KW-0472">Membrane</keyword>
<comment type="caution">
    <text evidence="3">The sequence shown here is derived from an EMBL/GenBank/DDBJ whole genome shotgun (WGS) entry which is preliminary data.</text>
</comment>
<dbReference type="Proteomes" id="UP001165542">
    <property type="component" value="Unassembled WGS sequence"/>
</dbReference>
<reference evidence="3" key="1">
    <citation type="submission" date="2021-11" db="EMBL/GenBank/DDBJ databases">
        <title>Halomonas sp., isolated from a coastal aquaculture zone in Dongshan Bay.</title>
        <authorList>
            <person name="Lin W."/>
        </authorList>
    </citation>
    <scope>NUCLEOTIDE SEQUENCE</scope>
    <source>
        <strain evidence="3">Yzlin-01</strain>
    </source>
</reference>
<protein>
    <submittedName>
        <fullName evidence="3">Tripartite tricarboxylate transporter TctB family protein</fullName>
    </submittedName>
</protein>
<keyword evidence="1" id="KW-0812">Transmembrane</keyword>
<feature type="transmembrane region" description="Helical" evidence="1">
    <location>
        <begin position="361"/>
        <end position="379"/>
    </location>
</feature>
<evidence type="ECO:0000259" key="2">
    <source>
        <dbReference type="Pfam" id="PF07331"/>
    </source>
</evidence>
<dbReference type="EMBL" id="JAJISC010000005">
    <property type="protein sequence ID" value="MCS2609937.1"/>
    <property type="molecule type" value="Genomic_DNA"/>
</dbReference>
<feature type="transmembrane region" description="Helical" evidence="1">
    <location>
        <begin position="46"/>
        <end position="69"/>
    </location>
</feature>
<feature type="transmembrane region" description="Helical" evidence="1">
    <location>
        <begin position="391"/>
        <end position="410"/>
    </location>
</feature>